<evidence type="ECO:0000256" key="3">
    <source>
        <dbReference type="ARBA" id="ARBA00022475"/>
    </source>
</evidence>
<feature type="transmembrane region" description="Helical" evidence="7">
    <location>
        <begin position="109"/>
        <end position="130"/>
    </location>
</feature>
<feature type="transmembrane region" description="Helical" evidence="7">
    <location>
        <begin position="137"/>
        <end position="156"/>
    </location>
</feature>
<keyword evidence="4 7" id="KW-0812">Transmembrane</keyword>
<evidence type="ECO:0000313" key="9">
    <source>
        <dbReference type="Proteomes" id="UP000675121"/>
    </source>
</evidence>
<protein>
    <recommendedName>
        <fullName evidence="10">Membrane protein involved in the export of O-antigen and teichoic acid</fullName>
    </recommendedName>
</protein>
<keyword evidence="5 7" id="KW-1133">Transmembrane helix</keyword>
<feature type="transmembrane region" description="Helical" evidence="7">
    <location>
        <begin position="355"/>
        <end position="374"/>
    </location>
</feature>
<name>A0A9N8MLJ4_9BURK</name>
<feature type="transmembrane region" description="Helical" evidence="7">
    <location>
        <begin position="18"/>
        <end position="38"/>
    </location>
</feature>
<comment type="subcellular location">
    <subcellularLocation>
        <location evidence="1">Cell membrane</location>
        <topology evidence="1">Multi-pass membrane protein</topology>
    </subcellularLocation>
</comment>
<feature type="transmembrane region" description="Helical" evidence="7">
    <location>
        <begin position="386"/>
        <end position="407"/>
    </location>
</feature>
<feature type="transmembrane region" description="Helical" evidence="7">
    <location>
        <begin position="286"/>
        <end position="306"/>
    </location>
</feature>
<evidence type="ECO:0000256" key="7">
    <source>
        <dbReference type="SAM" id="Phobius"/>
    </source>
</evidence>
<dbReference type="AlphaFoldDB" id="A0A9N8MLJ4"/>
<evidence type="ECO:0008006" key="10">
    <source>
        <dbReference type="Google" id="ProtNLM"/>
    </source>
</evidence>
<keyword evidence="3" id="KW-1003">Cell membrane</keyword>
<evidence type="ECO:0000256" key="4">
    <source>
        <dbReference type="ARBA" id="ARBA00022692"/>
    </source>
</evidence>
<evidence type="ECO:0000313" key="8">
    <source>
        <dbReference type="EMBL" id="CAE6866582.1"/>
    </source>
</evidence>
<keyword evidence="9" id="KW-1185">Reference proteome</keyword>
<feature type="transmembrane region" description="Helical" evidence="7">
    <location>
        <begin position="241"/>
        <end position="265"/>
    </location>
</feature>
<dbReference type="GO" id="GO:0005886">
    <property type="term" value="C:plasma membrane"/>
    <property type="evidence" value="ECO:0007669"/>
    <property type="project" value="UniProtKB-SubCell"/>
</dbReference>
<comment type="caution">
    <text evidence="8">The sequence shown here is derived from an EMBL/GenBank/DDBJ whole genome shotgun (WGS) entry which is preliminary data.</text>
</comment>
<evidence type="ECO:0000256" key="2">
    <source>
        <dbReference type="ARBA" id="ARBA00007430"/>
    </source>
</evidence>
<feature type="transmembrane region" description="Helical" evidence="7">
    <location>
        <begin position="326"/>
        <end position="343"/>
    </location>
</feature>
<comment type="similarity">
    <text evidence="2">Belongs to the polysaccharide synthase family.</text>
</comment>
<proteinExistence type="inferred from homology"/>
<dbReference type="Proteomes" id="UP000675121">
    <property type="component" value="Unassembled WGS sequence"/>
</dbReference>
<feature type="transmembrane region" description="Helical" evidence="7">
    <location>
        <begin position="212"/>
        <end position="235"/>
    </location>
</feature>
<evidence type="ECO:0000256" key="6">
    <source>
        <dbReference type="ARBA" id="ARBA00023136"/>
    </source>
</evidence>
<dbReference type="PANTHER" id="PTHR30250:SF10">
    <property type="entry name" value="LIPOPOLYSACCHARIDE BIOSYNTHESIS PROTEIN WZXC"/>
    <property type="match status" value="1"/>
</dbReference>
<feature type="transmembrane region" description="Helical" evidence="7">
    <location>
        <begin position="50"/>
        <end position="68"/>
    </location>
</feature>
<keyword evidence="6 7" id="KW-0472">Membrane</keyword>
<sequence>MLVYGYPDATMVKIRDSVVSLIGVVSAQGVFFLCITLLGREYGPEMLGRFNADLAIGTLAGTLLALRYELACVSDKPEQSFNALVHVLALVLGVAMIGAVGALCSTHAALWSGGLYAVSLFIQNLTGLYLNSLRRYGLIALCKIVVNVGFAVYLIAPAGNSTHAAVFTIYALTSAAIAFAFLVCALVHGWKCGYSFRIGTRFYRDNNRYAKFILPSTLCASVLIYSLSIAIPAWYSADQAGYFAAAYRFGFFPVSLIGQGIGGVFRRDAIEATTSSHAKMSLEAVFKVYARGLLLIAAAYALFGALLFEPLVKNLLGQRWEGSANFFYLLLPMFAAQIIYVPLSQVFLATQRQRLDFFIQLASGSSLLVVLYGVHLASFTVMRSVFVFSIAGTACTLVGIFMTMRIADVSLFRRRFSAGVGDLNGSA</sequence>
<gene>
    <name evidence="8" type="ORF">R70211_00847</name>
</gene>
<feature type="transmembrane region" description="Helical" evidence="7">
    <location>
        <begin position="168"/>
        <end position="191"/>
    </location>
</feature>
<dbReference type="InterPro" id="IPR050833">
    <property type="entry name" value="Poly_Biosynth_Transport"/>
</dbReference>
<dbReference type="PANTHER" id="PTHR30250">
    <property type="entry name" value="PST FAMILY PREDICTED COLANIC ACID TRANSPORTER"/>
    <property type="match status" value="1"/>
</dbReference>
<accession>A0A9N8MLJ4</accession>
<dbReference type="EMBL" id="CAJNAS010000002">
    <property type="protein sequence ID" value="CAE6866582.1"/>
    <property type="molecule type" value="Genomic_DNA"/>
</dbReference>
<reference evidence="8" key="1">
    <citation type="submission" date="2021-02" db="EMBL/GenBank/DDBJ databases">
        <authorList>
            <person name="Vanwijnsberghe S."/>
        </authorList>
    </citation>
    <scope>NUCLEOTIDE SEQUENCE</scope>
    <source>
        <strain evidence="8">R-70211</strain>
    </source>
</reference>
<organism evidence="8 9">
    <name type="scientific">Paraburkholderia domus</name>
    <dbReference type="NCBI Taxonomy" id="2793075"/>
    <lineage>
        <taxon>Bacteria</taxon>
        <taxon>Pseudomonadati</taxon>
        <taxon>Pseudomonadota</taxon>
        <taxon>Betaproteobacteria</taxon>
        <taxon>Burkholderiales</taxon>
        <taxon>Burkholderiaceae</taxon>
        <taxon>Paraburkholderia</taxon>
    </lineage>
</organism>
<feature type="transmembrane region" description="Helical" evidence="7">
    <location>
        <begin position="80"/>
        <end position="103"/>
    </location>
</feature>
<evidence type="ECO:0000256" key="1">
    <source>
        <dbReference type="ARBA" id="ARBA00004651"/>
    </source>
</evidence>
<evidence type="ECO:0000256" key="5">
    <source>
        <dbReference type="ARBA" id="ARBA00022989"/>
    </source>
</evidence>